<feature type="transmembrane region" description="Helical" evidence="8">
    <location>
        <begin position="424"/>
        <end position="448"/>
    </location>
</feature>
<feature type="transmembrane region" description="Helical" evidence="8">
    <location>
        <begin position="116"/>
        <end position="147"/>
    </location>
</feature>
<accession>A0ABY4DCC8</accession>
<comment type="similarity">
    <text evidence="2">Belongs to the CPA3 antiporters (TC 2.A.63) subunit D family.</text>
</comment>
<feature type="transmembrane region" description="Helical" evidence="8">
    <location>
        <begin position="249"/>
        <end position="271"/>
    </location>
</feature>
<feature type="transmembrane region" description="Helical" evidence="8">
    <location>
        <begin position="209"/>
        <end position="229"/>
    </location>
</feature>
<dbReference type="RefSeq" id="WP_244773767.1">
    <property type="nucleotide sequence ID" value="NZ_CP094929.1"/>
</dbReference>
<feature type="transmembrane region" description="Helical" evidence="8">
    <location>
        <begin position="304"/>
        <end position="323"/>
    </location>
</feature>
<gene>
    <name evidence="10" type="ORF">MUG09_03890</name>
</gene>
<dbReference type="Proteomes" id="UP000829708">
    <property type="component" value="Chromosome"/>
</dbReference>
<dbReference type="Pfam" id="PF00361">
    <property type="entry name" value="Proton_antipo_M"/>
    <property type="match status" value="1"/>
</dbReference>
<feature type="transmembrane region" description="Helical" evidence="8">
    <location>
        <begin position="548"/>
        <end position="569"/>
    </location>
</feature>
<reference evidence="11" key="1">
    <citation type="journal article" date="2024" name="J Bioinform Genom">
        <title>Complete genome sequence of the type strain bacterium Sphaerochaeta associata GLS2t (VKM B-2742)t.</title>
        <authorList>
            <person name="Troshina O.Y."/>
            <person name="Tepeeva A.N."/>
            <person name="Arzamasceva V.O."/>
            <person name="Whitman W.B."/>
            <person name="Varghese N."/>
            <person name="Shapiro N."/>
            <person name="Woyke T."/>
            <person name="Kripides N.C."/>
            <person name="Vasilenko O.V."/>
        </authorList>
    </citation>
    <scope>NUCLEOTIDE SEQUENCE [LARGE SCALE GENOMIC DNA]</scope>
    <source>
        <strain evidence="11">GLS2T</strain>
    </source>
</reference>
<keyword evidence="4 7" id="KW-0812">Transmembrane</keyword>
<dbReference type="InterPro" id="IPR001750">
    <property type="entry name" value="ND/Mrp_TM"/>
</dbReference>
<sequence>MSIDTLFLAPIYLPLLAASLILAAKAFAGETVRKAFELLGFLIGLVLPAFALFALRGAVWDHQSVETVIGAWETSLGVHYHFDGLSYLLIALHLLVSIPVWLYSRHAGPKQNTFSVVFFVQCAAVAATSLTADLFNLFVCLEVMGITSYVLVASSEKDSSALASFSYLLYSATAMVFFLLGTFGLYRITGSLSYEAIVAAKNNLGGNDLVVAQLSLVLIVISTLLRSAVFPLHGWLVGAHSKAPHAVSALLSGVLIKIPLFALVRLLLLVVGSQRIGFIMAWAGGISSVVGILLALFEHQAKRLLAYSSISQIGYVVCAYGLAVKAGIETEKGALLLGIALLYGFCHALSKSLLFLTVGTTTDVLGTKDLNKARGAIAALRQRGERIPLTFICFIIATLSMTALPPTIGFMGKNTMLHLAKNHASVHLLSITSVLTIVAYSKLALMFLPSKKALAVDESCVVSKTMKLSYALLALMILAGGFFYERIQRFLVHILTPLSEAKGGYIAYYAYQDLGKTLVTVGLAFLCIVLTRTAWVRKLIRPLSSKEVGFADLFFGYALAIGFMAANLLW</sequence>
<feature type="transmembrane region" description="Helical" evidence="8">
    <location>
        <begin position="517"/>
        <end position="536"/>
    </location>
</feature>
<dbReference type="InterPro" id="IPR003918">
    <property type="entry name" value="NADH_UbQ_OxRdtase"/>
</dbReference>
<feature type="transmembrane region" description="Helical" evidence="8">
    <location>
        <begin position="389"/>
        <end position="412"/>
    </location>
</feature>
<evidence type="ECO:0000256" key="8">
    <source>
        <dbReference type="SAM" id="Phobius"/>
    </source>
</evidence>
<feature type="transmembrane region" description="Helical" evidence="8">
    <location>
        <begin position="335"/>
        <end position="358"/>
    </location>
</feature>
<keyword evidence="11" id="KW-1185">Reference proteome</keyword>
<keyword evidence="5 8" id="KW-1133">Transmembrane helix</keyword>
<feature type="transmembrane region" description="Helical" evidence="8">
    <location>
        <begin position="167"/>
        <end position="188"/>
    </location>
</feature>
<dbReference type="InterPro" id="IPR050586">
    <property type="entry name" value="CPA3_Na-H_Antiporter_D"/>
</dbReference>
<proteinExistence type="inferred from homology"/>
<evidence type="ECO:0000313" key="11">
    <source>
        <dbReference type="Proteomes" id="UP000829708"/>
    </source>
</evidence>
<feature type="transmembrane region" description="Helical" evidence="8">
    <location>
        <begin position="278"/>
        <end position="298"/>
    </location>
</feature>
<evidence type="ECO:0000313" key="10">
    <source>
        <dbReference type="EMBL" id="UOM51917.1"/>
    </source>
</evidence>
<evidence type="ECO:0000256" key="4">
    <source>
        <dbReference type="ARBA" id="ARBA00022692"/>
    </source>
</evidence>
<name>A0ABY4DCC8_9SPIR</name>
<dbReference type="PRINTS" id="PR01437">
    <property type="entry name" value="NUOXDRDTASE4"/>
</dbReference>
<comment type="subcellular location">
    <subcellularLocation>
        <location evidence="1">Cell membrane</location>
        <topology evidence="1">Multi-pass membrane protein</topology>
    </subcellularLocation>
    <subcellularLocation>
        <location evidence="7">Membrane</location>
        <topology evidence="7">Multi-pass membrane protein</topology>
    </subcellularLocation>
</comment>
<evidence type="ECO:0000256" key="1">
    <source>
        <dbReference type="ARBA" id="ARBA00004651"/>
    </source>
</evidence>
<feature type="transmembrane region" description="Helical" evidence="8">
    <location>
        <begin position="468"/>
        <end position="484"/>
    </location>
</feature>
<evidence type="ECO:0000256" key="2">
    <source>
        <dbReference type="ARBA" id="ARBA00005346"/>
    </source>
</evidence>
<feature type="transmembrane region" description="Helical" evidence="8">
    <location>
        <begin position="85"/>
        <end position="104"/>
    </location>
</feature>
<protein>
    <recommendedName>
        <fullName evidence="9">NADH:quinone oxidoreductase/Mrp antiporter transmembrane domain-containing protein</fullName>
    </recommendedName>
</protein>
<dbReference type="PANTHER" id="PTHR42703:SF1">
    <property type="entry name" value="NA(+)_H(+) ANTIPORTER SUBUNIT D1"/>
    <property type="match status" value="1"/>
</dbReference>
<evidence type="ECO:0000256" key="7">
    <source>
        <dbReference type="RuleBase" id="RU000320"/>
    </source>
</evidence>
<evidence type="ECO:0000256" key="5">
    <source>
        <dbReference type="ARBA" id="ARBA00022989"/>
    </source>
</evidence>
<evidence type="ECO:0000256" key="3">
    <source>
        <dbReference type="ARBA" id="ARBA00022475"/>
    </source>
</evidence>
<keyword evidence="3" id="KW-1003">Cell membrane</keyword>
<dbReference type="PANTHER" id="PTHR42703">
    <property type="entry name" value="NADH DEHYDROGENASE"/>
    <property type="match status" value="1"/>
</dbReference>
<organism evidence="10 11">
    <name type="scientific">Sphaerochaeta associata</name>
    <dbReference type="NCBI Taxonomy" id="1129264"/>
    <lineage>
        <taxon>Bacteria</taxon>
        <taxon>Pseudomonadati</taxon>
        <taxon>Spirochaetota</taxon>
        <taxon>Spirochaetia</taxon>
        <taxon>Spirochaetales</taxon>
        <taxon>Sphaerochaetaceae</taxon>
        <taxon>Sphaerochaeta</taxon>
    </lineage>
</organism>
<evidence type="ECO:0000256" key="6">
    <source>
        <dbReference type="ARBA" id="ARBA00023136"/>
    </source>
</evidence>
<feature type="domain" description="NADH:quinone oxidoreductase/Mrp antiporter transmembrane" evidence="9">
    <location>
        <begin position="133"/>
        <end position="436"/>
    </location>
</feature>
<feature type="transmembrane region" description="Helical" evidence="8">
    <location>
        <begin position="6"/>
        <end position="28"/>
    </location>
</feature>
<evidence type="ECO:0000259" key="9">
    <source>
        <dbReference type="Pfam" id="PF00361"/>
    </source>
</evidence>
<keyword evidence="6 8" id="KW-0472">Membrane</keyword>
<feature type="transmembrane region" description="Helical" evidence="8">
    <location>
        <begin position="35"/>
        <end position="55"/>
    </location>
</feature>
<dbReference type="EMBL" id="CP094929">
    <property type="protein sequence ID" value="UOM51917.1"/>
    <property type="molecule type" value="Genomic_DNA"/>
</dbReference>